<evidence type="ECO:0000313" key="2">
    <source>
        <dbReference type="EMBL" id="KAJ0199784.1"/>
    </source>
</evidence>
<reference evidence="2 3" key="1">
    <citation type="journal article" date="2017" name="Nat. Commun.">
        <title>Genome assembly with in vitro proximity ligation data and whole-genome triplication in lettuce.</title>
        <authorList>
            <person name="Reyes-Chin-Wo S."/>
            <person name="Wang Z."/>
            <person name="Yang X."/>
            <person name="Kozik A."/>
            <person name="Arikit S."/>
            <person name="Song C."/>
            <person name="Xia L."/>
            <person name="Froenicke L."/>
            <person name="Lavelle D.O."/>
            <person name="Truco M.J."/>
            <person name="Xia R."/>
            <person name="Zhu S."/>
            <person name="Xu C."/>
            <person name="Xu H."/>
            <person name="Xu X."/>
            <person name="Cox K."/>
            <person name="Korf I."/>
            <person name="Meyers B.C."/>
            <person name="Michelmore R.W."/>
        </authorList>
    </citation>
    <scope>NUCLEOTIDE SEQUENCE [LARGE SCALE GENOMIC DNA]</scope>
    <source>
        <strain evidence="3">cv. Salinas</strain>
        <tissue evidence="2">Seedlings</tissue>
    </source>
</reference>
<sequence>MCWVCNLLHELQHPPTKNGDAWEVSGTTVDHISPYYLHPSDFPKQLLVNKVITDTNYVDWSQETEHFHFAKNKCEFIDRTIKKPSKGSTSYMSWMQYDAMLKGWKTTTMEKNIHNNVKYVGTVSQIWSELLERFGKESYDRPYELKYKITAARLDDETSSVMPFPYCSCQNFPVTLEKVLMSSKKKNDCISSSLA</sequence>
<proteinExistence type="predicted"/>
<dbReference type="InterPro" id="IPR029472">
    <property type="entry name" value="Copia-like_N"/>
</dbReference>
<comment type="caution">
    <text evidence="2">The sequence shown here is derived from an EMBL/GenBank/DDBJ whole genome shotgun (WGS) entry which is preliminary data.</text>
</comment>
<evidence type="ECO:0000259" key="1">
    <source>
        <dbReference type="Pfam" id="PF14244"/>
    </source>
</evidence>
<organism evidence="2 3">
    <name type="scientific">Lactuca sativa</name>
    <name type="common">Garden lettuce</name>
    <dbReference type="NCBI Taxonomy" id="4236"/>
    <lineage>
        <taxon>Eukaryota</taxon>
        <taxon>Viridiplantae</taxon>
        <taxon>Streptophyta</taxon>
        <taxon>Embryophyta</taxon>
        <taxon>Tracheophyta</taxon>
        <taxon>Spermatophyta</taxon>
        <taxon>Magnoliopsida</taxon>
        <taxon>eudicotyledons</taxon>
        <taxon>Gunneridae</taxon>
        <taxon>Pentapetalae</taxon>
        <taxon>asterids</taxon>
        <taxon>campanulids</taxon>
        <taxon>Asterales</taxon>
        <taxon>Asteraceae</taxon>
        <taxon>Cichorioideae</taxon>
        <taxon>Cichorieae</taxon>
        <taxon>Lactucinae</taxon>
        <taxon>Lactuca</taxon>
    </lineage>
</organism>
<gene>
    <name evidence="2" type="ORF">LSAT_V11C600306340</name>
</gene>
<evidence type="ECO:0000313" key="3">
    <source>
        <dbReference type="Proteomes" id="UP000235145"/>
    </source>
</evidence>
<protein>
    <recommendedName>
        <fullName evidence="1">Retrotransposon Copia-like N-terminal domain-containing protein</fullName>
    </recommendedName>
</protein>
<dbReference type="Proteomes" id="UP000235145">
    <property type="component" value="Unassembled WGS sequence"/>
</dbReference>
<dbReference type="AlphaFoldDB" id="A0A9R1V6H3"/>
<name>A0A9R1V6H3_LACSA</name>
<dbReference type="Pfam" id="PF14244">
    <property type="entry name" value="Retrotran_gag_3"/>
    <property type="match status" value="1"/>
</dbReference>
<accession>A0A9R1V6H3</accession>
<dbReference type="EMBL" id="NBSK02000006">
    <property type="protein sequence ID" value="KAJ0199784.1"/>
    <property type="molecule type" value="Genomic_DNA"/>
</dbReference>
<feature type="domain" description="Retrotransposon Copia-like N-terminal" evidence="1">
    <location>
        <begin position="38"/>
        <end position="85"/>
    </location>
</feature>
<keyword evidence="3" id="KW-1185">Reference proteome</keyword>
<dbReference type="PANTHER" id="PTHR37610">
    <property type="entry name" value="CCHC-TYPE DOMAIN-CONTAINING PROTEIN"/>
    <property type="match status" value="1"/>
</dbReference>
<dbReference type="PANTHER" id="PTHR37610:SF38">
    <property type="entry name" value="RETROTRANSPOSON COPIA-LIKE N-TERMINAL DOMAIN-CONTAINING PROTEIN"/>
    <property type="match status" value="1"/>
</dbReference>